<comment type="caution">
    <text evidence="1">The sequence shown here is derived from an EMBL/GenBank/DDBJ whole genome shotgun (WGS) entry which is preliminary data.</text>
</comment>
<reference evidence="1 2" key="1">
    <citation type="submission" date="2021-06" db="EMBL/GenBank/DDBJ databases">
        <title>Caerostris extrusa draft genome.</title>
        <authorList>
            <person name="Kono N."/>
            <person name="Arakawa K."/>
        </authorList>
    </citation>
    <scope>NUCLEOTIDE SEQUENCE [LARGE SCALE GENOMIC DNA]</scope>
</reference>
<dbReference type="EMBL" id="BPLR01002800">
    <property type="protein sequence ID" value="GIX77902.1"/>
    <property type="molecule type" value="Genomic_DNA"/>
</dbReference>
<evidence type="ECO:0000313" key="2">
    <source>
        <dbReference type="Proteomes" id="UP001054945"/>
    </source>
</evidence>
<protein>
    <submittedName>
        <fullName evidence="1">Uncharacterized protein</fullName>
    </submittedName>
</protein>
<evidence type="ECO:0000313" key="1">
    <source>
        <dbReference type="EMBL" id="GIX77902.1"/>
    </source>
</evidence>
<keyword evidence="2" id="KW-1185">Reference proteome</keyword>
<dbReference type="AlphaFoldDB" id="A0AAV4MZD6"/>
<sequence length="169" mass="19390">MAIPSARGRGRLADLSHSMVIVYHNGCPIPSQSDFLSKPFQLNQCAINNLRAQDSIGAVWRNPRRHKSDRPCSPVDYRRDSLPRFYDAGFRTWRGFATTPATLLREGQFRTLVPFHRDPLFSNKQSGISNERQNLWKRFDGPRIGSHCSSRQHTSWSKTLTYPFVIMGL</sequence>
<organism evidence="1 2">
    <name type="scientific">Caerostris extrusa</name>
    <name type="common">Bark spider</name>
    <name type="synonym">Caerostris bankana</name>
    <dbReference type="NCBI Taxonomy" id="172846"/>
    <lineage>
        <taxon>Eukaryota</taxon>
        <taxon>Metazoa</taxon>
        <taxon>Ecdysozoa</taxon>
        <taxon>Arthropoda</taxon>
        <taxon>Chelicerata</taxon>
        <taxon>Arachnida</taxon>
        <taxon>Araneae</taxon>
        <taxon>Araneomorphae</taxon>
        <taxon>Entelegynae</taxon>
        <taxon>Araneoidea</taxon>
        <taxon>Araneidae</taxon>
        <taxon>Caerostris</taxon>
    </lineage>
</organism>
<name>A0AAV4MZD6_CAEEX</name>
<proteinExistence type="predicted"/>
<dbReference type="Proteomes" id="UP001054945">
    <property type="component" value="Unassembled WGS sequence"/>
</dbReference>
<accession>A0AAV4MZD6</accession>
<gene>
    <name evidence="1" type="ORF">CEXT_265601</name>
</gene>